<evidence type="ECO:0000313" key="2">
    <source>
        <dbReference type="Proteomes" id="UP000007304"/>
    </source>
</evidence>
<sequence>MTREYRIDDGDGDSNSDSIGACVCCRGRSTVATISSTGSNLILLRQNCVISSVQVCDGVPCREILADLGLALALASLRMTLRLLRRDDCITVRVHDKTTSCSRGGSGGSVASGGGSIFPSASSSSSFLYLLCLRLRLRLRPQFLDSPPIQPQNIEFAKRTIMMSPFNPQIQARGMIDMAAM</sequence>
<proteinExistence type="predicted"/>
<evidence type="ECO:0000313" key="1">
    <source>
        <dbReference type="EMBL" id="EHY59121.1"/>
    </source>
</evidence>
<dbReference type="VEuPathDB" id="FungiDB:HMPREF1120_07120"/>
<dbReference type="InParanoid" id="H6C5X5"/>
<dbReference type="EMBL" id="JH226135">
    <property type="protein sequence ID" value="EHY59121.1"/>
    <property type="molecule type" value="Genomic_DNA"/>
</dbReference>
<gene>
    <name evidence="1" type="ORF">HMPREF1120_07120</name>
</gene>
<organism evidence="1 2">
    <name type="scientific">Exophiala dermatitidis (strain ATCC 34100 / CBS 525.76 / NIH/UT8656)</name>
    <name type="common">Black yeast</name>
    <name type="synonym">Wangiella dermatitidis</name>
    <dbReference type="NCBI Taxonomy" id="858893"/>
    <lineage>
        <taxon>Eukaryota</taxon>
        <taxon>Fungi</taxon>
        <taxon>Dikarya</taxon>
        <taxon>Ascomycota</taxon>
        <taxon>Pezizomycotina</taxon>
        <taxon>Eurotiomycetes</taxon>
        <taxon>Chaetothyriomycetidae</taxon>
        <taxon>Chaetothyriales</taxon>
        <taxon>Herpotrichiellaceae</taxon>
        <taxon>Exophiala</taxon>
    </lineage>
</organism>
<dbReference type="GeneID" id="20311759"/>
<reference evidence="1" key="1">
    <citation type="submission" date="2011-07" db="EMBL/GenBank/DDBJ databases">
        <title>The Genome Sequence of Exophiala (Wangiella) dermatitidis NIH/UT8656.</title>
        <authorList>
            <consortium name="The Broad Institute Genome Sequencing Platform"/>
            <person name="Cuomo C."/>
            <person name="Wang Z."/>
            <person name="Hunicke-Smith S."/>
            <person name="Szanislo P.J."/>
            <person name="Earl A."/>
            <person name="Young S.K."/>
            <person name="Zeng Q."/>
            <person name="Gargeya S."/>
            <person name="Fitzgerald M."/>
            <person name="Haas B."/>
            <person name="Abouelleil A."/>
            <person name="Alvarado L."/>
            <person name="Arachchi H.M."/>
            <person name="Berlin A."/>
            <person name="Brown A."/>
            <person name="Chapman S.B."/>
            <person name="Chen Z."/>
            <person name="Dunbar C."/>
            <person name="Freedman E."/>
            <person name="Gearin G."/>
            <person name="Gellesch M."/>
            <person name="Goldberg J."/>
            <person name="Griggs A."/>
            <person name="Gujja S."/>
            <person name="Heiman D."/>
            <person name="Howarth C."/>
            <person name="Larson L."/>
            <person name="Lui A."/>
            <person name="MacDonald P.J.P."/>
            <person name="Montmayeur A."/>
            <person name="Murphy C."/>
            <person name="Neiman D."/>
            <person name="Pearson M."/>
            <person name="Priest M."/>
            <person name="Roberts A."/>
            <person name="Saif S."/>
            <person name="Shea T."/>
            <person name="Shenoy N."/>
            <person name="Sisk P."/>
            <person name="Stolte C."/>
            <person name="Sykes S."/>
            <person name="Wortman J."/>
            <person name="Nusbaum C."/>
            <person name="Birren B."/>
        </authorList>
    </citation>
    <scope>NUCLEOTIDE SEQUENCE</scope>
    <source>
        <strain evidence="1">NIH/UT8656</strain>
    </source>
</reference>
<keyword evidence="2" id="KW-1185">Reference proteome</keyword>
<dbReference type="AlphaFoldDB" id="H6C5X5"/>
<dbReference type="Proteomes" id="UP000007304">
    <property type="component" value="Unassembled WGS sequence"/>
</dbReference>
<name>H6C5X5_EXODN</name>
<dbReference type="HOGENOM" id="CLU_1489029_0_0_1"/>
<accession>H6C5X5</accession>
<dbReference type="RefSeq" id="XP_009159582.1">
    <property type="nucleotide sequence ID" value="XM_009161334.1"/>
</dbReference>
<protein>
    <submittedName>
        <fullName evidence="1">Uncharacterized protein</fullName>
    </submittedName>
</protein>